<dbReference type="GO" id="GO:0016779">
    <property type="term" value="F:nucleotidyltransferase activity"/>
    <property type="evidence" value="ECO:0007669"/>
    <property type="project" value="UniProtKB-KW"/>
</dbReference>
<comment type="caution">
    <text evidence="2">The sequence shown here is derived from an EMBL/GenBank/DDBJ whole genome shotgun (WGS) entry which is preliminary data.</text>
</comment>
<gene>
    <name evidence="2" type="primary">rpoB2</name>
    <name evidence="2" type="ORF">HMPREF9423_0111</name>
</gene>
<keyword evidence="2" id="KW-0808">Transferase</keyword>
<dbReference type="HOGENOM" id="CLU_151134_2_1_9"/>
<dbReference type="EMBL" id="AEVD01000003">
    <property type="protein sequence ID" value="EFX37583.1"/>
    <property type="molecule type" value="Genomic_DNA"/>
</dbReference>
<evidence type="ECO:0000313" key="2">
    <source>
        <dbReference type="EMBL" id="EFX37583.1"/>
    </source>
</evidence>
<dbReference type="InterPro" id="IPR024596">
    <property type="entry name" value="RNApol_su_b/EpuA"/>
</dbReference>
<dbReference type="Proteomes" id="UP000002815">
    <property type="component" value="Unassembled WGS sequence"/>
</dbReference>
<reference evidence="2 3" key="1">
    <citation type="submission" date="2010-12" db="EMBL/GenBank/DDBJ databases">
        <authorList>
            <person name="Muzny D."/>
            <person name="Qin X."/>
            <person name="Deng J."/>
            <person name="Jiang H."/>
            <person name="Liu Y."/>
            <person name="Qu J."/>
            <person name="Song X.-Z."/>
            <person name="Zhang L."/>
            <person name="Thornton R."/>
            <person name="Coyle M."/>
            <person name="Francisco L."/>
            <person name="Jackson L."/>
            <person name="Javaid M."/>
            <person name="Korchina V."/>
            <person name="Kovar C."/>
            <person name="Mata R."/>
            <person name="Mathew T."/>
            <person name="Ngo R."/>
            <person name="Nguyen L."/>
            <person name="Nguyen N."/>
            <person name="Okwuonu G."/>
            <person name="Ongeri F."/>
            <person name="Pham C."/>
            <person name="Simmons D."/>
            <person name="Wilczek-Boney K."/>
            <person name="Hale W."/>
            <person name="Jakkamsetti A."/>
            <person name="Pham P."/>
            <person name="Ruth R."/>
            <person name="San Lucas F."/>
            <person name="Warren J."/>
            <person name="Zhang J."/>
            <person name="Zhao Z."/>
            <person name="Zhou C."/>
            <person name="Zhu D."/>
            <person name="Lee S."/>
            <person name="Bess C."/>
            <person name="Blankenburg K."/>
            <person name="Forbes L."/>
            <person name="Fu Q."/>
            <person name="Gubbala S."/>
            <person name="Hirani K."/>
            <person name="Jayaseelan J.C."/>
            <person name="Lara F."/>
            <person name="Munidasa M."/>
            <person name="Palculict T."/>
            <person name="Patil S."/>
            <person name="Pu L.-L."/>
            <person name="Saada N."/>
            <person name="Tang L."/>
            <person name="Weissenberger G."/>
            <person name="Zhu Y."/>
            <person name="Hemphill L."/>
            <person name="Shang Y."/>
            <person name="Youmans B."/>
            <person name="Ayvaz T."/>
            <person name="Ross M."/>
            <person name="Santibanez J."/>
            <person name="Aqrawi P."/>
            <person name="Gross S."/>
            <person name="Joshi V."/>
            <person name="Fowler G."/>
            <person name="Nazareth L."/>
            <person name="Reid J."/>
            <person name="Worley K."/>
            <person name="Petrosino J."/>
            <person name="Highlander S."/>
            <person name="Gibbs R."/>
        </authorList>
    </citation>
    <scope>NUCLEOTIDE SEQUENCE [LARGE SCALE GENOMIC DNA]</scope>
    <source>
        <strain evidence="2 3">ATCC 700779</strain>
    </source>
</reference>
<evidence type="ECO:0000256" key="1">
    <source>
        <dbReference type="SAM" id="Phobius"/>
    </source>
</evidence>
<feature type="transmembrane region" description="Helical" evidence="1">
    <location>
        <begin position="12"/>
        <end position="41"/>
    </location>
</feature>
<evidence type="ECO:0008006" key="4">
    <source>
        <dbReference type="Google" id="ProtNLM"/>
    </source>
</evidence>
<keyword evidence="1" id="KW-1133">Transmembrane helix</keyword>
<proteinExistence type="predicted"/>
<sequence length="66" mass="7395">MKMKMNKEVSYVLRRFLLVIIVLLLGVLALGIGLMIGYGILGKGQDPWAILAPEKWHKLIAKFTGK</sequence>
<organism evidence="2 3">
    <name type="scientific">Streptococcus infantis ATCC 700779</name>
    <dbReference type="NCBI Taxonomy" id="889204"/>
    <lineage>
        <taxon>Bacteria</taxon>
        <taxon>Bacillati</taxon>
        <taxon>Bacillota</taxon>
        <taxon>Bacilli</taxon>
        <taxon>Lactobacillales</taxon>
        <taxon>Streptococcaceae</taxon>
        <taxon>Streptococcus</taxon>
    </lineage>
</organism>
<protein>
    <recommendedName>
        <fullName evidence="4">EpuA family protein</fullName>
    </recommendedName>
</protein>
<keyword evidence="1" id="KW-0812">Transmembrane</keyword>
<dbReference type="eggNOG" id="ENOG5033DQZ">
    <property type="taxonomic scope" value="Bacteria"/>
</dbReference>
<dbReference type="Pfam" id="PF11772">
    <property type="entry name" value="EpuA"/>
    <property type="match status" value="1"/>
</dbReference>
<name>E8JXZ8_9STRE</name>
<accession>E8JXZ8</accession>
<dbReference type="AlphaFoldDB" id="E8JXZ8"/>
<evidence type="ECO:0000313" key="3">
    <source>
        <dbReference type="Proteomes" id="UP000002815"/>
    </source>
</evidence>
<keyword evidence="2" id="KW-0548">Nucleotidyltransferase</keyword>
<keyword evidence="1" id="KW-0472">Membrane</keyword>
<keyword evidence="3" id="KW-1185">Reference proteome</keyword>